<feature type="modified residue" description="N6-(pyridoxal phosphate)lysine" evidence="8">
    <location>
        <position position="767"/>
    </location>
</feature>
<dbReference type="PANTHER" id="PTHR11468">
    <property type="entry name" value="GLYCOGEN PHOSPHORYLASE"/>
    <property type="match status" value="1"/>
</dbReference>
<dbReference type="EC" id="2.4.1.1" evidence="9"/>
<dbReference type="PANTHER" id="PTHR11468:SF2">
    <property type="entry name" value="GLYCOGEN PHOSPHORYLASE 2"/>
    <property type="match status" value="1"/>
</dbReference>
<dbReference type="OMA" id="GIEPCRC"/>
<feature type="region of interest" description="Disordered" evidence="10">
    <location>
        <begin position="1"/>
        <end position="81"/>
    </location>
</feature>
<sequence length="989" mass="113271">MIKNDDKKSNSGGGSDGTPLRKSATNHPHRLARQGSTPKLQSLTQKLWESSENDDDESSPRQVGQHQISHESVPISIQDQNSQKRILDLEEQLKMLPNQEKEKAILWAVLASNLPDDKSSLQKEFVKHVEYTLAQTRNEATNFSGFQALSMCTRDRLIERWKDTSLFFQQNQVKKVNYLSLEFLLGRSLQNGLVALGLDGKYADSLMELGYKIEDLYDEERDAGLGNGGLGRLAACFMDSLATCNLPGYGYGLRYKFGMFYQAIIEGEQVELPDYWLNYGSPWEIERLDVTYHIGFCGKVTMENGRHKWEPSEQMLAVAYDYPIPGFKTYNTVSIRLWSSKPSDEFNLESFNKGDYLGSIEEKQKSENITAVLYPNDNTMAGKELRLKQQYLFVSATIQDIISQFLQTGKDLKEFSNSNAIQLNDTHPTLGIPELMRILMDVHFLTWDDAWSITTKTFAYTNHTVLPEALERWSVDLLTRLLPRHIQIIYEINERFLRQVEKLWPGDMEKRRQLSIIDESHGRTIKMAFLAIIGSQAVNGVAELHSELVKHSVFPDFYSMWPEKFQNKTNGVTPRRWIHQANPHLSQLFTQKLNSSRWLTQLDMISDLQRFVDDTGFQKEWMQIKKINKIRLAKYIEEHCQIKVSADILFDCQVKRFHEYKRQLLNILGVIHRYLEMKSKPQERKYPRVVIFAGKAAPGYYMAKLIIKLINSVANVINNDHEVNNYLKIVFIPNYAVSNAEIIIPASDLSQHISTAGTEASGTSNMKFSMNGGLIIGTLDGANIEIREEICKENMYIFGAQTPEVESIKKKIREGTFTPDKRWVQVLTAIKEGKFGNVKEFQPIIDSISHGNDHYILSYDFPSYLDIQQQIDKDYYHQDKSIWSKKSIMASIRCGKFSSDRTIREYAKQIWDIKELQRPGPVHVPQDITQGLIKSKSPVGSPHDSFISMERLSPYPGVSPSNHTSNTSSKDESNLLKPKQVIKGFNPSN</sequence>
<dbReference type="InParanoid" id="A0A151Z402"/>
<keyword evidence="5 9" id="KW-0808">Transferase</keyword>
<keyword evidence="7 9" id="KW-0119">Carbohydrate metabolism</keyword>
<dbReference type="OrthoDB" id="9215500at2759"/>
<dbReference type="SUPFAM" id="SSF53756">
    <property type="entry name" value="UDP-Glycosyltransferase/glycogen phosphorylase"/>
    <property type="match status" value="1"/>
</dbReference>
<protein>
    <recommendedName>
        <fullName evidence="9">Alpha-1,4 glucan phosphorylase</fullName>
        <ecNumber evidence="9">2.4.1.1</ecNumber>
    </recommendedName>
</protein>
<evidence type="ECO:0000256" key="2">
    <source>
        <dbReference type="ARBA" id="ARBA00001933"/>
    </source>
</evidence>
<evidence type="ECO:0000313" key="12">
    <source>
        <dbReference type="Proteomes" id="UP000076078"/>
    </source>
</evidence>
<dbReference type="InterPro" id="IPR011833">
    <property type="entry name" value="Glycg_phsphrylas"/>
</dbReference>
<dbReference type="PROSITE" id="PS00102">
    <property type="entry name" value="PHOSPHORYLASE"/>
    <property type="match status" value="1"/>
</dbReference>
<organism evidence="11 12">
    <name type="scientific">Tieghemostelium lacteum</name>
    <name type="common">Slime mold</name>
    <name type="synonym">Dictyostelium lacteum</name>
    <dbReference type="NCBI Taxonomy" id="361077"/>
    <lineage>
        <taxon>Eukaryota</taxon>
        <taxon>Amoebozoa</taxon>
        <taxon>Evosea</taxon>
        <taxon>Eumycetozoa</taxon>
        <taxon>Dictyostelia</taxon>
        <taxon>Dictyosteliales</taxon>
        <taxon>Raperosteliaceae</taxon>
        <taxon>Tieghemostelium</taxon>
    </lineage>
</organism>
<dbReference type="GO" id="GO:0008184">
    <property type="term" value="F:glycogen phosphorylase activity"/>
    <property type="evidence" value="ECO:0007669"/>
    <property type="project" value="InterPro"/>
</dbReference>
<keyword evidence="12" id="KW-1185">Reference proteome</keyword>
<comment type="caution">
    <text evidence="11">The sequence shown here is derived from an EMBL/GenBank/DDBJ whole genome shotgun (WGS) entry which is preliminary data.</text>
</comment>
<comment type="cofactor">
    <cofactor evidence="2 9">
        <name>pyridoxal 5'-phosphate</name>
        <dbReference type="ChEBI" id="CHEBI:597326"/>
    </cofactor>
</comment>
<evidence type="ECO:0000256" key="10">
    <source>
        <dbReference type="SAM" id="MobiDB-lite"/>
    </source>
</evidence>
<dbReference type="AlphaFoldDB" id="A0A151Z402"/>
<feature type="compositionally biased region" description="Polar residues" evidence="10">
    <location>
        <begin position="959"/>
        <end position="968"/>
    </location>
</feature>
<comment type="similarity">
    <text evidence="3 9">Belongs to the glycogen phosphorylase family.</text>
</comment>
<evidence type="ECO:0000256" key="4">
    <source>
        <dbReference type="ARBA" id="ARBA00022676"/>
    </source>
</evidence>
<dbReference type="GO" id="GO:0051591">
    <property type="term" value="P:response to cAMP"/>
    <property type="evidence" value="ECO:0007669"/>
    <property type="project" value="UniProtKB-ARBA"/>
</dbReference>
<dbReference type="PIRSF" id="PIRSF000460">
    <property type="entry name" value="Pprylas_GlgP"/>
    <property type="match status" value="1"/>
</dbReference>
<feature type="region of interest" description="Disordered" evidence="10">
    <location>
        <begin position="931"/>
        <end position="989"/>
    </location>
</feature>
<name>A0A151Z402_TIELA</name>
<evidence type="ECO:0000256" key="3">
    <source>
        <dbReference type="ARBA" id="ARBA00006047"/>
    </source>
</evidence>
<feature type="compositionally biased region" description="Polar residues" evidence="10">
    <location>
        <begin position="34"/>
        <end position="48"/>
    </location>
</feature>
<proteinExistence type="inferred from homology"/>
<reference evidence="11 12" key="1">
    <citation type="submission" date="2015-12" db="EMBL/GenBank/DDBJ databases">
        <title>Dictyostelia acquired genes for synthesis and detection of signals that induce cell-type specialization by lateral gene transfer from prokaryotes.</title>
        <authorList>
            <person name="Gloeckner G."/>
            <person name="Schaap P."/>
        </authorList>
    </citation>
    <scope>NUCLEOTIDE SEQUENCE [LARGE SCALE GENOMIC DNA]</scope>
    <source>
        <strain evidence="11 12">TK</strain>
    </source>
</reference>
<dbReference type="EMBL" id="LODT01000049">
    <property type="protein sequence ID" value="KYQ88671.1"/>
    <property type="molecule type" value="Genomic_DNA"/>
</dbReference>
<evidence type="ECO:0000256" key="8">
    <source>
        <dbReference type="PIRSR" id="PIRSR000460-1"/>
    </source>
</evidence>
<dbReference type="NCBIfam" id="TIGR02093">
    <property type="entry name" value="P_ylase"/>
    <property type="match status" value="1"/>
</dbReference>
<dbReference type="GO" id="GO:0005980">
    <property type="term" value="P:glycogen catabolic process"/>
    <property type="evidence" value="ECO:0007669"/>
    <property type="project" value="UniProtKB-ARBA"/>
</dbReference>
<evidence type="ECO:0000256" key="5">
    <source>
        <dbReference type="ARBA" id="ARBA00022679"/>
    </source>
</evidence>
<dbReference type="FunCoup" id="A0A151Z402">
    <property type="interactions" value="279"/>
</dbReference>
<dbReference type="Proteomes" id="UP000076078">
    <property type="component" value="Unassembled WGS sequence"/>
</dbReference>
<evidence type="ECO:0000256" key="7">
    <source>
        <dbReference type="ARBA" id="ARBA00023277"/>
    </source>
</evidence>
<keyword evidence="6 8" id="KW-0663">Pyridoxal phosphate</keyword>
<evidence type="ECO:0000256" key="9">
    <source>
        <dbReference type="RuleBase" id="RU000587"/>
    </source>
</evidence>
<dbReference type="GO" id="GO:0005737">
    <property type="term" value="C:cytoplasm"/>
    <property type="evidence" value="ECO:0007669"/>
    <property type="project" value="TreeGrafter"/>
</dbReference>
<accession>A0A151Z402</accession>
<dbReference type="Gene3D" id="3.40.50.2000">
    <property type="entry name" value="Glycogen Phosphorylase B"/>
    <property type="match status" value="2"/>
</dbReference>
<gene>
    <name evidence="11" type="ORF">DLAC_10852</name>
</gene>
<evidence type="ECO:0000256" key="6">
    <source>
        <dbReference type="ARBA" id="ARBA00022898"/>
    </source>
</evidence>
<dbReference type="STRING" id="361077.A0A151Z402"/>
<dbReference type="InterPro" id="IPR000811">
    <property type="entry name" value="Glyco_trans_35"/>
</dbReference>
<evidence type="ECO:0000256" key="1">
    <source>
        <dbReference type="ARBA" id="ARBA00001275"/>
    </source>
</evidence>
<keyword evidence="4 9" id="KW-0328">Glycosyltransferase</keyword>
<dbReference type="Pfam" id="PF00343">
    <property type="entry name" value="Phosphorylase"/>
    <property type="match status" value="1"/>
</dbReference>
<comment type="catalytic activity">
    <reaction evidence="1 9">
        <text>[(1-&gt;4)-alpha-D-glucosyl](n) + phosphate = [(1-&gt;4)-alpha-D-glucosyl](n-1) + alpha-D-glucose 1-phosphate</text>
        <dbReference type="Rhea" id="RHEA:41732"/>
        <dbReference type="Rhea" id="RHEA-COMP:9584"/>
        <dbReference type="Rhea" id="RHEA-COMP:9586"/>
        <dbReference type="ChEBI" id="CHEBI:15444"/>
        <dbReference type="ChEBI" id="CHEBI:43474"/>
        <dbReference type="ChEBI" id="CHEBI:58601"/>
        <dbReference type="EC" id="2.4.1.1"/>
    </reaction>
</comment>
<dbReference type="InterPro" id="IPR035090">
    <property type="entry name" value="Pyridoxal_P_attach_site"/>
</dbReference>
<comment type="function">
    <text evidence="9">Allosteric enzyme that catalyzes the rate-limiting step in glycogen catabolism, the phosphorolytic cleavage of glycogen to produce glucose-1-phosphate, and plays a central role in maintaining cellular and organismal glucose homeostasis.</text>
</comment>
<evidence type="ECO:0000313" key="11">
    <source>
        <dbReference type="EMBL" id="KYQ88671.1"/>
    </source>
</evidence>
<dbReference type="CDD" id="cd04300">
    <property type="entry name" value="GT35_Glycogen_Phosphorylase"/>
    <property type="match status" value="1"/>
</dbReference>
<dbReference type="GO" id="GO:0030170">
    <property type="term" value="F:pyridoxal phosphate binding"/>
    <property type="evidence" value="ECO:0007669"/>
    <property type="project" value="InterPro"/>
</dbReference>
<dbReference type="FunFam" id="3.40.50.2000:FF:000002">
    <property type="entry name" value="Alpha-1,4 glucan phosphorylase"/>
    <property type="match status" value="1"/>
</dbReference>